<dbReference type="EMBL" id="JASJQH010000010">
    <property type="protein sequence ID" value="KAK9768650.1"/>
    <property type="molecule type" value="Genomic_DNA"/>
</dbReference>
<protein>
    <recommendedName>
        <fullName evidence="4">DUF4378 domain-containing protein</fullName>
    </recommendedName>
</protein>
<feature type="region of interest" description="Disordered" evidence="1">
    <location>
        <begin position="348"/>
        <end position="369"/>
    </location>
</feature>
<evidence type="ECO:0000256" key="1">
    <source>
        <dbReference type="SAM" id="MobiDB-lite"/>
    </source>
</evidence>
<keyword evidence="3" id="KW-1185">Reference proteome</keyword>
<evidence type="ECO:0000313" key="3">
    <source>
        <dbReference type="Proteomes" id="UP001479436"/>
    </source>
</evidence>
<comment type="caution">
    <text evidence="2">The sequence shown here is derived from an EMBL/GenBank/DDBJ whole genome shotgun (WGS) entry which is preliminary data.</text>
</comment>
<reference evidence="2 3" key="1">
    <citation type="submission" date="2023-04" db="EMBL/GenBank/DDBJ databases">
        <title>Genome of Basidiobolus ranarum AG-B5.</title>
        <authorList>
            <person name="Stajich J.E."/>
            <person name="Carter-House D."/>
            <person name="Gryganskyi A."/>
        </authorList>
    </citation>
    <scope>NUCLEOTIDE SEQUENCE [LARGE SCALE GENOMIC DNA]</scope>
    <source>
        <strain evidence="2 3">AG-B5</strain>
    </source>
</reference>
<evidence type="ECO:0008006" key="4">
    <source>
        <dbReference type="Google" id="ProtNLM"/>
    </source>
</evidence>
<name>A0ABR2X4I0_9FUNG</name>
<feature type="region of interest" description="Disordered" evidence="1">
    <location>
        <begin position="121"/>
        <end position="145"/>
    </location>
</feature>
<dbReference type="Proteomes" id="UP001479436">
    <property type="component" value="Unassembled WGS sequence"/>
</dbReference>
<feature type="region of interest" description="Disordered" evidence="1">
    <location>
        <begin position="1"/>
        <end position="21"/>
    </location>
</feature>
<gene>
    <name evidence="2" type="ORF">K7432_000563</name>
</gene>
<evidence type="ECO:0000313" key="2">
    <source>
        <dbReference type="EMBL" id="KAK9768650.1"/>
    </source>
</evidence>
<sequence>MKKRTLNRKTTHVSGDTELGRSWGYVRVTPQKSNENIPISNEANLWTGKKPNRVIEVNSPSEFLPRNPITPVNRTPYVNERVIAVSSSKKKTNVEITSTIFTSRSGEFSKKRDTVSLELNEASTPSVQETDIPEPISTPGISLPSDSTTRISDFTLRLKKSLLNGRTGTENFPLSKHIKGIKSFTKQYSSEREPEHERRVEEIRSETSFSDMLPLPTGEKYSMINVILRKLRNQSVKSEVISKQGSVTSIDIPSNFHHHPDKPSTIDRNVTFEERPSDSTISHDISLEAVDGLVDLNSPLDDSDCVYDELMSPKEVLVQTVETQTDIDNRTHSPTDKDVQTSIVKLQSQTTQTDTIQDTSPCSDTENNSPTLTLSQIESPLNHEQEFSTISSPTNEFSYMKEPHVSALFEDSDIDTQHTIHPIFTHEDLAVAIQHQLKSHVKEAPFYETLINDALPYAILNKNANQLTKSKKTFDEALNQFLDEHVIRASPVMSPSVPPVALAPAPTFVKDNDFSSSYSYASYDGLDYSYVSKEAIIDQLNQIKLNSEADDFKIRRKALEDLRALTIIVVGSEYEDLLREELEFNQNEDVQHIIMEVFQLFQSCT</sequence>
<accession>A0ABR2X4I0</accession>
<feature type="compositionally biased region" description="Low complexity" evidence="1">
    <location>
        <begin position="348"/>
        <end position="360"/>
    </location>
</feature>
<organism evidence="2 3">
    <name type="scientific">Basidiobolus ranarum</name>
    <dbReference type="NCBI Taxonomy" id="34480"/>
    <lineage>
        <taxon>Eukaryota</taxon>
        <taxon>Fungi</taxon>
        <taxon>Fungi incertae sedis</taxon>
        <taxon>Zoopagomycota</taxon>
        <taxon>Entomophthoromycotina</taxon>
        <taxon>Basidiobolomycetes</taxon>
        <taxon>Basidiobolales</taxon>
        <taxon>Basidiobolaceae</taxon>
        <taxon>Basidiobolus</taxon>
    </lineage>
</organism>
<feature type="compositionally biased region" description="Basic residues" evidence="1">
    <location>
        <begin position="1"/>
        <end position="11"/>
    </location>
</feature>
<proteinExistence type="predicted"/>